<dbReference type="EMBL" id="SCFB01000002">
    <property type="protein sequence ID" value="RZI46823.1"/>
    <property type="molecule type" value="Genomic_DNA"/>
</dbReference>
<dbReference type="OrthoDB" id="5465469at2"/>
<evidence type="ECO:0000313" key="1">
    <source>
        <dbReference type="EMBL" id="RZI46823.1"/>
    </source>
</evidence>
<proteinExistence type="predicted"/>
<accession>A0A4Q7DJ11</accession>
<gene>
    <name evidence="1" type="ORF">EQU50_00950</name>
</gene>
<name>A0A4Q7DJ11_9PROT</name>
<evidence type="ECO:0000313" key="2">
    <source>
        <dbReference type="Proteomes" id="UP000293550"/>
    </source>
</evidence>
<organism evidence="1 2">
    <name type="scientific">Candidatus Finniella inopinata</name>
    <dbReference type="NCBI Taxonomy" id="1696036"/>
    <lineage>
        <taxon>Bacteria</taxon>
        <taxon>Pseudomonadati</taxon>
        <taxon>Pseudomonadota</taxon>
        <taxon>Alphaproteobacteria</taxon>
        <taxon>Holosporales</taxon>
        <taxon>Candidatus Paracaedibacteraceae</taxon>
        <taxon>Candidatus Finniella</taxon>
    </lineage>
</organism>
<comment type="caution">
    <text evidence="1">The sequence shown here is derived from an EMBL/GenBank/DDBJ whole genome shotgun (WGS) entry which is preliminary data.</text>
</comment>
<reference evidence="1 2" key="1">
    <citation type="submission" date="2018-10" db="EMBL/GenBank/DDBJ databases">
        <title>An updated phylogeny of the Alphaproteobacteria reveals that the parasitic Rickettsiales and Holosporales have independent origins.</title>
        <authorList>
            <person name="Munoz-Gomez S.A."/>
            <person name="Hess S."/>
            <person name="Burger G."/>
            <person name="Lang B.F."/>
            <person name="Susko E."/>
            <person name="Slamovits C.H."/>
            <person name="Roger A.J."/>
        </authorList>
    </citation>
    <scope>NUCLEOTIDE SEQUENCE [LARGE SCALE GENOMIC DNA]</scope>
    <source>
        <strain evidence="1">HOLO01</strain>
    </source>
</reference>
<keyword evidence="2" id="KW-1185">Reference proteome</keyword>
<dbReference type="AlphaFoldDB" id="A0A4Q7DJ11"/>
<dbReference type="Proteomes" id="UP000293550">
    <property type="component" value="Unassembled WGS sequence"/>
</dbReference>
<sequence length="165" mass="18418">MIAHHEHPKSIIAHRPRVMKFGDDQKPTGYNSWPLYKNANHTEGDILFPTSGAGVLFPPHSLHPEALNTARFMALCPTGDDIFWFAMCVLQGTEIRAPSDAQTNIIDINDEEAKKVSLWDSTNRLGTNDVMIKAVFTAYDIYSRLKAHLKPMARNSASASESNDH</sequence>
<protein>
    <submittedName>
        <fullName evidence="1">Uncharacterized protein</fullName>
    </submittedName>
</protein>